<dbReference type="Proteomes" id="UP000593579">
    <property type="component" value="Unassembled WGS sequence"/>
</dbReference>
<organism evidence="2 3">
    <name type="scientific">Gossypium gossypioides</name>
    <name type="common">Mexican cotton</name>
    <name type="synonym">Selera gossypioides</name>
    <dbReference type="NCBI Taxonomy" id="34282"/>
    <lineage>
        <taxon>Eukaryota</taxon>
        <taxon>Viridiplantae</taxon>
        <taxon>Streptophyta</taxon>
        <taxon>Embryophyta</taxon>
        <taxon>Tracheophyta</taxon>
        <taxon>Spermatophyta</taxon>
        <taxon>Magnoliopsida</taxon>
        <taxon>eudicotyledons</taxon>
        <taxon>Gunneridae</taxon>
        <taxon>Pentapetalae</taxon>
        <taxon>rosids</taxon>
        <taxon>malvids</taxon>
        <taxon>Malvales</taxon>
        <taxon>Malvaceae</taxon>
        <taxon>Malvoideae</taxon>
        <taxon>Gossypium</taxon>
    </lineage>
</organism>
<comment type="caution">
    <text evidence="2">The sequence shown here is derived from an EMBL/GenBank/DDBJ whole genome shotgun (WGS) entry which is preliminary data.</text>
</comment>
<proteinExistence type="predicted"/>
<gene>
    <name evidence="2" type="ORF">Gogos_010409</name>
</gene>
<evidence type="ECO:0000256" key="1">
    <source>
        <dbReference type="SAM" id="MobiDB-lite"/>
    </source>
</evidence>
<accession>A0A7J9BLB8</accession>
<dbReference type="AlphaFoldDB" id="A0A7J9BLB8"/>
<evidence type="ECO:0000313" key="3">
    <source>
        <dbReference type="Proteomes" id="UP000593579"/>
    </source>
</evidence>
<evidence type="ECO:0000313" key="2">
    <source>
        <dbReference type="EMBL" id="MBA0736923.1"/>
    </source>
</evidence>
<keyword evidence="3" id="KW-1185">Reference proteome</keyword>
<sequence length="33" mass="3473">MCSGVGENKSGGRSNQPFEEKSRAMAVAISKES</sequence>
<feature type="region of interest" description="Disordered" evidence="1">
    <location>
        <begin position="1"/>
        <end position="33"/>
    </location>
</feature>
<reference evidence="2 3" key="1">
    <citation type="journal article" date="2019" name="Genome Biol. Evol.">
        <title>Insights into the evolution of the New World diploid cottons (Gossypium, subgenus Houzingenia) based on genome sequencing.</title>
        <authorList>
            <person name="Grover C.E."/>
            <person name="Arick M.A. 2nd"/>
            <person name="Thrash A."/>
            <person name="Conover J.L."/>
            <person name="Sanders W.S."/>
            <person name="Peterson D.G."/>
            <person name="Frelichowski J.E."/>
            <person name="Scheffler J.A."/>
            <person name="Scheffler B.E."/>
            <person name="Wendel J.F."/>
        </authorList>
    </citation>
    <scope>NUCLEOTIDE SEQUENCE [LARGE SCALE GENOMIC DNA]</scope>
    <source>
        <strain evidence="2">5</strain>
        <tissue evidence="2">Leaf</tissue>
    </source>
</reference>
<dbReference type="EMBL" id="JABEZY010000004">
    <property type="protein sequence ID" value="MBA0736923.1"/>
    <property type="molecule type" value="Genomic_DNA"/>
</dbReference>
<feature type="non-terminal residue" evidence="2">
    <location>
        <position position="33"/>
    </location>
</feature>
<protein>
    <submittedName>
        <fullName evidence="2">Uncharacterized protein</fullName>
    </submittedName>
</protein>
<name>A0A7J9BLB8_GOSGO</name>